<name>A0A644WLF7_9ZZZZ</name>
<accession>A0A644WLF7</accession>
<evidence type="ECO:0000313" key="2">
    <source>
        <dbReference type="EMBL" id="MPM04417.1"/>
    </source>
</evidence>
<comment type="caution">
    <text evidence="2">The sequence shown here is derived from an EMBL/GenBank/DDBJ whole genome shotgun (WGS) entry which is preliminary data.</text>
</comment>
<keyword evidence="1" id="KW-0472">Membrane</keyword>
<evidence type="ECO:0000256" key="1">
    <source>
        <dbReference type="SAM" id="Phobius"/>
    </source>
</evidence>
<feature type="transmembrane region" description="Helical" evidence="1">
    <location>
        <begin position="12"/>
        <end position="27"/>
    </location>
</feature>
<reference evidence="2" key="1">
    <citation type="submission" date="2019-08" db="EMBL/GenBank/DDBJ databases">
        <authorList>
            <person name="Kucharzyk K."/>
            <person name="Murdoch R.W."/>
            <person name="Higgins S."/>
            <person name="Loffler F."/>
        </authorList>
    </citation>
    <scope>NUCLEOTIDE SEQUENCE</scope>
</reference>
<feature type="transmembrane region" description="Helical" evidence="1">
    <location>
        <begin position="195"/>
        <end position="217"/>
    </location>
</feature>
<sequence length="234" mass="26476">MAQAIAETIFDILYLGFVITVGIIMAVKGRKNPLILKFGLMAALLGSGDAFHLVPRALALWTTGLEANAASLGIGKLITSITMTVFYLILYYIWRERYQITGKRALTITMWVLAAARVALCLLPQNQWLSYRQPLEFGILRNIPFAVMGIIIIVLFAQEAKKANDKAFRWMWLAVTLSFGFYIPVVLFAETIPPIGMLMIPKTLAYVWVVLMGWSIFRKEQKEEKKWFNAPPRA</sequence>
<keyword evidence="1" id="KW-0812">Transmembrane</keyword>
<gene>
    <name evidence="2" type="ORF">SDC9_50694</name>
</gene>
<keyword evidence="1" id="KW-1133">Transmembrane helix</keyword>
<dbReference type="AlphaFoldDB" id="A0A644WLF7"/>
<feature type="transmembrane region" description="Helical" evidence="1">
    <location>
        <begin position="106"/>
        <end position="125"/>
    </location>
</feature>
<feature type="transmembrane region" description="Helical" evidence="1">
    <location>
        <begin position="137"/>
        <end position="158"/>
    </location>
</feature>
<organism evidence="2">
    <name type="scientific">bioreactor metagenome</name>
    <dbReference type="NCBI Taxonomy" id="1076179"/>
    <lineage>
        <taxon>unclassified sequences</taxon>
        <taxon>metagenomes</taxon>
        <taxon>ecological metagenomes</taxon>
    </lineage>
</organism>
<feature type="transmembrane region" description="Helical" evidence="1">
    <location>
        <begin position="74"/>
        <end position="94"/>
    </location>
</feature>
<proteinExistence type="predicted"/>
<protein>
    <submittedName>
        <fullName evidence="2">Uncharacterized protein</fullName>
    </submittedName>
</protein>
<dbReference type="EMBL" id="VSSQ01001037">
    <property type="protein sequence ID" value="MPM04417.1"/>
    <property type="molecule type" value="Genomic_DNA"/>
</dbReference>
<feature type="transmembrane region" description="Helical" evidence="1">
    <location>
        <begin position="170"/>
        <end position="189"/>
    </location>
</feature>
<feature type="transmembrane region" description="Helical" evidence="1">
    <location>
        <begin position="34"/>
        <end position="54"/>
    </location>
</feature>